<dbReference type="SUPFAM" id="SSF55729">
    <property type="entry name" value="Acyl-CoA N-acyltransferases (Nat)"/>
    <property type="match status" value="1"/>
</dbReference>
<organism evidence="2 3">
    <name type="scientific">Kibdelosporangium philippinense</name>
    <dbReference type="NCBI Taxonomy" id="211113"/>
    <lineage>
        <taxon>Bacteria</taxon>
        <taxon>Bacillati</taxon>
        <taxon>Actinomycetota</taxon>
        <taxon>Actinomycetes</taxon>
        <taxon>Pseudonocardiales</taxon>
        <taxon>Pseudonocardiaceae</taxon>
        <taxon>Kibdelosporangium</taxon>
    </lineage>
</organism>
<dbReference type="RefSeq" id="WP_233735193.1">
    <property type="nucleotide sequence ID" value="NZ_JAJVCN010000006.1"/>
</dbReference>
<dbReference type="Gene3D" id="3.40.630.30">
    <property type="match status" value="1"/>
</dbReference>
<feature type="region of interest" description="Disordered" evidence="1">
    <location>
        <begin position="79"/>
        <end position="98"/>
    </location>
</feature>
<name>A0ABS8ZWR6_9PSEU</name>
<evidence type="ECO:0000313" key="3">
    <source>
        <dbReference type="Proteomes" id="UP001521150"/>
    </source>
</evidence>
<evidence type="ECO:0000256" key="1">
    <source>
        <dbReference type="SAM" id="MobiDB-lite"/>
    </source>
</evidence>
<reference evidence="2 3" key="1">
    <citation type="submission" date="2021-12" db="EMBL/GenBank/DDBJ databases">
        <title>Genome sequence of Kibdelosporangium philippinense ATCC 49844.</title>
        <authorList>
            <person name="Fedorov E.A."/>
            <person name="Omeragic M."/>
            <person name="Shalygina K.F."/>
            <person name="Maclea K.S."/>
        </authorList>
    </citation>
    <scope>NUCLEOTIDE SEQUENCE [LARGE SCALE GENOMIC DNA]</scope>
    <source>
        <strain evidence="2 3">ATCC 49844</strain>
    </source>
</reference>
<proteinExistence type="predicted"/>
<dbReference type="EMBL" id="JAJVCN010000006">
    <property type="protein sequence ID" value="MCE7012143.1"/>
    <property type="molecule type" value="Genomic_DNA"/>
</dbReference>
<sequence>MPILYEPLLPSGSLKALTQPILAIDDRFALRPWRAEDVPVVRAAFDWPDIQRWHPRRMDSDEEALAWIVRWNHGWQNETEDKLGDHRQRPRGRPDRAA</sequence>
<accession>A0ABS8ZWR6</accession>
<keyword evidence="3" id="KW-1185">Reference proteome</keyword>
<protein>
    <recommendedName>
        <fullName evidence="4">Acetyltransferase (GNAT) domain-containing protein</fullName>
    </recommendedName>
</protein>
<gene>
    <name evidence="2" type="ORF">LWC34_56430</name>
</gene>
<dbReference type="Proteomes" id="UP001521150">
    <property type="component" value="Unassembled WGS sequence"/>
</dbReference>
<evidence type="ECO:0008006" key="4">
    <source>
        <dbReference type="Google" id="ProtNLM"/>
    </source>
</evidence>
<dbReference type="InterPro" id="IPR016181">
    <property type="entry name" value="Acyl_CoA_acyltransferase"/>
</dbReference>
<comment type="caution">
    <text evidence="2">The sequence shown here is derived from an EMBL/GenBank/DDBJ whole genome shotgun (WGS) entry which is preliminary data.</text>
</comment>
<evidence type="ECO:0000313" key="2">
    <source>
        <dbReference type="EMBL" id="MCE7012143.1"/>
    </source>
</evidence>